<keyword evidence="1" id="KW-0378">Hydrolase</keyword>
<dbReference type="GO" id="GO:0031297">
    <property type="term" value="P:replication fork processing"/>
    <property type="evidence" value="ECO:0007669"/>
    <property type="project" value="TreeGrafter"/>
</dbReference>
<feature type="non-terminal residue" evidence="2">
    <location>
        <position position="248"/>
    </location>
</feature>
<protein>
    <submittedName>
        <fullName evidence="2">Uncharacterized protein</fullName>
    </submittedName>
</protein>
<dbReference type="EMBL" id="JADCNL010000141">
    <property type="protein sequence ID" value="KAG0450021.1"/>
    <property type="molecule type" value="Genomic_DNA"/>
</dbReference>
<name>A0A835PAE8_VANPL</name>
<gene>
    <name evidence="2" type="ORF">HPP92_027111</name>
</gene>
<dbReference type="OrthoDB" id="423598at2759"/>
<accession>A0A835PAE8</accession>
<dbReference type="PANTHER" id="PTHR45766">
    <property type="entry name" value="DNA ANNEALING HELICASE AND ENDONUCLEASE ZRANB3 FAMILY MEMBER"/>
    <property type="match status" value="1"/>
</dbReference>
<dbReference type="GO" id="GO:0043596">
    <property type="term" value="C:nuclear replication fork"/>
    <property type="evidence" value="ECO:0007669"/>
    <property type="project" value="TreeGrafter"/>
</dbReference>
<dbReference type="GO" id="GO:0004520">
    <property type="term" value="F:DNA endonuclease activity"/>
    <property type="evidence" value="ECO:0007669"/>
    <property type="project" value="TreeGrafter"/>
</dbReference>
<dbReference type="PANTHER" id="PTHR45766:SF5">
    <property type="entry name" value="SNF2 DOMAIN-CONTAINING PROTEIN _ HELICASE DOMAIN-CONTAINING PROTEIN _ HNH ENDONUCLEASE DOMAIN-CONTAINING PROTEIN"/>
    <property type="match status" value="1"/>
</dbReference>
<keyword evidence="3" id="KW-1185">Reference proteome</keyword>
<evidence type="ECO:0000313" key="3">
    <source>
        <dbReference type="Proteomes" id="UP000636800"/>
    </source>
</evidence>
<evidence type="ECO:0000313" key="2">
    <source>
        <dbReference type="EMBL" id="KAG0450021.1"/>
    </source>
</evidence>
<feature type="non-terminal residue" evidence="2">
    <location>
        <position position="1"/>
    </location>
</feature>
<dbReference type="AlphaFoldDB" id="A0A835PAE8"/>
<dbReference type="Proteomes" id="UP000636800">
    <property type="component" value="Unassembled WGS sequence"/>
</dbReference>
<organism evidence="2 3">
    <name type="scientific">Vanilla planifolia</name>
    <name type="common">Vanilla</name>
    <dbReference type="NCBI Taxonomy" id="51239"/>
    <lineage>
        <taxon>Eukaryota</taxon>
        <taxon>Viridiplantae</taxon>
        <taxon>Streptophyta</taxon>
        <taxon>Embryophyta</taxon>
        <taxon>Tracheophyta</taxon>
        <taxon>Spermatophyta</taxon>
        <taxon>Magnoliopsida</taxon>
        <taxon>Liliopsida</taxon>
        <taxon>Asparagales</taxon>
        <taxon>Orchidaceae</taxon>
        <taxon>Vanilloideae</taxon>
        <taxon>Vanilleae</taxon>
        <taxon>Vanilla</taxon>
    </lineage>
</organism>
<reference evidence="2 3" key="1">
    <citation type="journal article" date="2020" name="Nat. Food">
        <title>A phased Vanilla planifolia genome enables genetic improvement of flavour and production.</title>
        <authorList>
            <person name="Hasing T."/>
            <person name="Tang H."/>
            <person name="Brym M."/>
            <person name="Khazi F."/>
            <person name="Huang T."/>
            <person name="Chambers A.H."/>
        </authorList>
    </citation>
    <scope>NUCLEOTIDE SEQUENCE [LARGE SCALE GENOMIC DNA]</scope>
    <source>
        <tissue evidence="2">Leaf</tissue>
    </source>
</reference>
<dbReference type="GO" id="GO:0006281">
    <property type="term" value="P:DNA repair"/>
    <property type="evidence" value="ECO:0007669"/>
    <property type="project" value="TreeGrafter"/>
</dbReference>
<sequence>WIGVFSVEVSRYTGGFICISAYRNGSTTKTTFVNFRQEELDSIVLLICLQEESVSQLVKENPRYFNIFQTFIKEWNSLRPIERCKLLGKPLQLPLSIELCYLKEATNHGSSGLLKGKEYTQAFSVSGIPLCKLCHVPCNGKLSTVPEFFEDLFCNIGCFQEFRIRTSQKALRKELFGIEHGVCVMCNLDCHKLVKSLMPLSIANRRSYIERIAPGLAKKKKLLDKLVCAPVEGNAWHADHIVPVFKGG</sequence>
<dbReference type="GO" id="GO:0016787">
    <property type="term" value="F:hydrolase activity"/>
    <property type="evidence" value="ECO:0007669"/>
    <property type="project" value="UniProtKB-KW"/>
</dbReference>
<evidence type="ECO:0000256" key="1">
    <source>
        <dbReference type="ARBA" id="ARBA00022801"/>
    </source>
</evidence>
<comment type="caution">
    <text evidence="2">The sequence shown here is derived from an EMBL/GenBank/DDBJ whole genome shotgun (WGS) entry which is preliminary data.</text>
</comment>
<proteinExistence type="predicted"/>